<dbReference type="GO" id="GO:0003700">
    <property type="term" value="F:DNA-binding transcription factor activity"/>
    <property type="evidence" value="ECO:0007669"/>
    <property type="project" value="InterPro"/>
</dbReference>
<name>A0A2T6AFY2_9RHOB</name>
<comment type="caution">
    <text evidence="5">The sequence shown here is derived from an EMBL/GenBank/DDBJ whole genome shotgun (WGS) entry which is preliminary data.</text>
</comment>
<keyword evidence="2" id="KW-0238">DNA-binding</keyword>
<dbReference type="Pfam" id="PF12625">
    <property type="entry name" value="Arabinose_bd"/>
    <property type="match status" value="1"/>
</dbReference>
<dbReference type="AlphaFoldDB" id="A0A2T6AFY2"/>
<dbReference type="SMART" id="SM00342">
    <property type="entry name" value="HTH_ARAC"/>
    <property type="match status" value="1"/>
</dbReference>
<dbReference type="SUPFAM" id="SSF46689">
    <property type="entry name" value="Homeodomain-like"/>
    <property type="match status" value="1"/>
</dbReference>
<evidence type="ECO:0000313" key="6">
    <source>
        <dbReference type="Proteomes" id="UP000244224"/>
    </source>
</evidence>
<proteinExistence type="predicted"/>
<accession>A0A2T6AFY2</accession>
<keyword evidence="6" id="KW-1185">Reference proteome</keyword>
<dbReference type="Pfam" id="PF12833">
    <property type="entry name" value="HTH_18"/>
    <property type="match status" value="1"/>
</dbReference>
<dbReference type="InterPro" id="IPR018060">
    <property type="entry name" value="HTH_AraC"/>
</dbReference>
<gene>
    <name evidence="5" type="ORF">C8N34_12633</name>
</gene>
<dbReference type="PROSITE" id="PS00041">
    <property type="entry name" value="HTH_ARAC_FAMILY_1"/>
    <property type="match status" value="1"/>
</dbReference>
<dbReference type="GO" id="GO:0005829">
    <property type="term" value="C:cytosol"/>
    <property type="evidence" value="ECO:0007669"/>
    <property type="project" value="TreeGrafter"/>
</dbReference>
<sequence length="324" mass="35388">MEDRPITPGFVADALSCLPLAGIAPAPLLARLGLPEDGASPLSTTEYGRLWTEIARVTGDEFFGLAARPMRPGSFALLCHASLGSETLAPALRRAIAFLAVVLDDPRGELTIRDGLAVIELTTAEPRSAFAYRTYWLILMGVACWLIGRRIPLRQVSFACPAPPQREDYQSFFGAPVLFGQPVTSLSFEATWLRLPVNRDEAALQRFLRGAPGNILVRYREDGGMAARVRHLLASQAPADWPDFPELARSFGMSTATLRRRLHAEGQSFAALKDARRATLARQFLQEASLSVADIATELGYSEPSAFYRAFRKWTGGSPAASRP</sequence>
<organism evidence="5 6">
    <name type="scientific">Gemmobacter caeni</name>
    <dbReference type="NCBI Taxonomy" id="589035"/>
    <lineage>
        <taxon>Bacteria</taxon>
        <taxon>Pseudomonadati</taxon>
        <taxon>Pseudomonadota</taxon>
        <taxon>Alphaproteobacteria</taxon>
        <taxon>Rhodobacterales</taxon>
        <taxon>Paracoccaceae</taxon>
        <taxon>Gemmobacter</taxon>
    </lineage>
</organism>
<dbReference type="PANTHER" id="PTHR47894">
    <property type="entry name" value="HTH-TYPE TRANSCRIPTIONAL REGULATOR GADX"/>
    <property type="match status" value="1"/>
</dbReference>
<dbReference type="InterPro" id="IPR009057">
    <property type="entry name" value="Homeodomain-like_sf"/>
</dbReference>
<evidence type="ECO:0000256" key="2">
    <source>
        <dbReference type="ARBA" id="ARBA00023125"/>
    </source>
</evidence>
<evidence type="ECO:0000259" key="4">
    <source>
        <dbReference type="PROSITE" id="PS01124"/>
    </source>
</evidence>
<keyword evidence="1" id="KW-0805">Transcription regulation</keyword>
<protein>
    <submittedName>
        <fullName evidence="5">AraC family transcriptional regulator</fullName>
    </submittedName>
</protein>
<dbReference type="RefSeq" id="WP_108130715.1">
    <property type="nucleotide sequence ID" value="NZ_QBKP01000026.1"/>
</dbReference>
<dbReference type="Proteomes" id="UP000244224">
    <property type="component" value="Unassembled WGS sequence"/>
</dbReference>
<keyword evidence="3" id="KW-0804">Transcription</keyword>
<evidence type="ECO:0000313" key="5">
    <source>
        <dbReference type="EMBL" id="PTX42699.1"/>
    </source>
</evidence>
<dbReference type="PANTHER" id="PTHR47894:SF1">
    <property type="entry name" value="HTH-TYPE TRANSCRIPTIONAL REGULATOR VQSM"/>
    <property type="match status" value="1"/>
</dbReference>
<dbReference type="InterPro" id="IPR032687">
    <property type="entry name" value="AraC-type_N"/>
</dbReference>
<evidence type="ECO:0000256" key="1">
    <source>
        <dbReference type="ARBA" id="ARBA00023015"/>
    </source>
</evidence>
<dbReference type="EMBL" id="QBKP01000026">
    <property type="protein sequence ID" value="PTX42699.1"/>
    <property type="molecule type" value="Genomic_DNA"/>
</dbReference>
<evidence type="ECO:0000256" key="3">
    <source>
        <dbReference type="ARBA" id="ARBA00023163"/>
    </source>
</evidence>
<dbReference type="Gene3D" id="1.10.10.60">
    <property type="entry name" value="Homeodomain-like"/>
    <property type="match status" value="1"/>
</dbReference>
<feature type="domain" description="HTH araC/xylS-type" evidence="4">
    <location>
        <begin position="227"/>
        <end position="324"/>
    </location>
</feature>
<dbReference type="InterPro" id="IPR018062">
    <property type="entry name" value="HTH_AraC-typ_CS"/>
</dbReference>
<reference evidence="5 6" key="1">
    <citation type="submission" date="2018-04" db="EMBL/GenBank/DDBJ databases">
        <title>Genomic Encyclopedia of Archaeal and Bacterial Type Strains, Phase II (KMG-II): from individual species to whole genera.</title>
        <authorList>
            <person name="Goeker M."/>
        </authorList>
    </citation>
    <scope>NUCLEOTIDE SEQUENCE [LARGE SCALE GENOMIC DNA]</scope>
    <source>
        <strain evidence="5 6">DSM 21823</strain>
    </source>
</reference>
<dbReference type="GO" id="GO:0000976">
    <property type="term" value="F:transcription cis-regulatory region binding"/>
    <property type="evidence" value="ECO:0007669"/>
    <property type="project" value="TreeGrafter"/>
</dbReference>
<dbReference type="PROSITE" id="PS01124">
    <property type="entry name" value="HTH_ARAC_FAMILY_2"/>
    <property type="match status" value="1"/>
</dbReference>
<dbReference type="OrthoDB" id="9805730at2"/>